<gene>
    <name evidence="1" type="ORF">DBV15_05856</name>
</gene>
<evidence type="ECO:0000313" key="2">
    <source>
        <dbReference type="Proteomes" id="UP000310200"/>
    </source>
</evidence>
<sequence length="373" mass="42667">MTNTLSKGFTSCAERKRDSRVAQAYRLLGTIKSPWRRCRRRRRVCINRGVTWGGKVPWHKEEVNKSLFITRDRRSNLKPKHIASHSFAKRNFQYSVTELGQGCSSRRIEGEVPSEVPWQSARSRRAHSDIVVYKIYFCNTWRKELSLESHDLPGVSRSFEVAAPIRDKLGKCVVDDDDDDEGIGSMTKIRCRICELLGEDQGLNHGLSHPCHLTNLNHLRPGLNSPLPNMNYLNHGLLNGLYLPQLKDMMLAAYLLRVGSYDRRQRNPKRDLAPRTALNPHEHAIDQRPRNRIIQILTAAFYGSPPWKKHWGFMWNSLTKPGLVHASLVSRSRVGRTRKVDMPVLNQRAIVISDYSIQCYVARIANGGANEAK</sequence>
<dbReference type="AlphaFoldDB" id="A0A4S2JMQ5"/>
<evidence type="ECO:0000313" key="1">
    <source>
        <dbReference type="EMBL" id="TGZ37150.1"/>
    </source>
</evidence>
<protein>
    <submittedName>
        <fullName evidence="1">Uncharacterized protein</fullName>
    </submittedName>
</protein>
<name>A0A4S2JMQ5_9HYME</name>
<organism evidence="1 2">
    <name type="scientific">Temnothorax longispinosus</name>
    <dbReference type="NCBI Taxonomy" id="300112"/>
    <lineage>
        <taxon>Eukaryota</taxon>
        <taxon>Metazoa</taxon>
        <taxon>Ecdysozoa</taxon>
        <taxon>Arthropoda</taxon>
        <taxon>Hexapoda</taxon>
        <taxon>Insecta</taxon>
        <taxon>Pterygota</taxon>
        <taxon>Neoptera</taxon>
        <taxon>Endopterygota</taxon>
        <taxon>Hymenoptera</taxon>
        <taxon>Apocrita</taxon>
        <taxon>Aculeata</taxon>
        <taxon>Formicoidea</taxon>
        <taxon>Formicidae</taxon>
        <taxon>Myrmicinae</taxon>
        <taxon>Temnothorax</taxon>
    </lineage>
</organism>
<accession>A0A4S2JMQ5</accession>
<comment type="caution">
    <text evidence="1">The sequence shown here is derived from an EMBL/GenBank/DDBJ whole genome shotgun (WGS) entry which is preliminary data.</text>
</comment>
<keyword evidence="2" id="KW-1185">Reference proteome</keyword>
<reference evidence="1 2" key="1">
    <citation type="journal article" date="2019" name="Philos. Trans. R. Soc. Lond., B, Biol. Sci.">
        <title>Ant behaviour and brain gene expression of defending hosts depend on the ecological success of the intruding social parasite.</title>
        <authorList>
            <person name="Kaur R."/>
            <person name="Stoldt M."/>
            <person name="Jongepier E."/>
            <person name="Feldmeyer B."/>
            <person name="Menzel F."/>
            <person name="Bornberg-Bauer E."/>
            <person name="Foitzik S."/>
        </authorList>
    </citation>
    <scope>NUCLEOTIDE SEQUENCE [LARGE SCALE GENOMIC DNA]</scope>
    <source>
        <tissue evidence="1">Whole body</tissue>
    </source>
</reference>
<dbReference type="EMBL" id="QBLH01003605">
    <property type="protein sequence ID" value="TGZ37150.1"/>
    <property type="molecule type" value="Genomic_DNA"/>
</dbReference>
<dbReference type="Proteomes" id="UP000310200">
    <property type="component" value="Unassembled WGS sequence"/>
</dbReference>
<proteinExistence type="predicted"/>